<dbReference type="SUPFAM" id="SSF53448">
    <property type="entry name" value="Nucleotide-diphospho-sugar transferases"/>
    <property type="match status" value="1"/>
</dbReference>
<dbReference type="InterPro" id="IPR001173">
    <property type="entry name" value="Glyco_trans_2-like"/>
</dbReference>
<accession>A0A1B2DF74</accession>
<evidence type="ECO:0000256" key="3">
    <source>
        <dbReference type="ARBA" id="ARBA00022679"/>
    </source>
</evidence>
<dbReference type="GO" id="GO:0016757">
    <property type="term" value="F:glycosyltransferase activity"/>
    <property type="evidence" value="ECO:0007669"/>
    <property type="project" value="UniProtKB-KW"/>
</dbReference>
<protein>
    <submittedName>
        <fullName evidence="9">Glycosyltransferase</fullName>
    </submittedName>
</protein>
<keyword evidence="5 7" id="KW-1133">Transmembrane helix</keyword>
<dbReference type="AlphaFoldDB" id="A0A1B2DF74"/>
<feature type="transmembrane region" description="Helical" evidence="7">
    <location>
        <begin position="254"/>
        <end position="274"/>
    </location>
</feature>
<keyword evidence="3 9" id="KW-0808">Transferase</keyword>
<reference evidence="9" key="1">
    <citation type="submission" date="2016-08" db="EMBL/GenBank/DDBJ databases">
        <title>Complete Genome Seqeunce of Paenibacillus sp. BIHB 4019 from tea rhizoplane.</title>
        <authorList>
            <person name="Thakur R."/>
            <person name="Swarnkar M.K."/>
            <person name="Gulati A."/>
        </authorList>
    </citation>
    <scope>NUCLEOTIDE SEQUENCE [LARGE SCALE GENOMIC DNA]</scope>
    <source>
        <strain evidence="9">BIHB4019</strain>
    </source>
</reference>
<feature type="transmembrane region" description="Helical" evidence="7">
    <location>
        <begin position="286"/>
        <end position="311"/>
    </location>
</feature>
<keyword evidence="4 7" id="KW-0812">Transmembrane</keyword>
<evidence type="ECO:0000256" key="5">
    <source>
        <dbReference type="ARBA" id="ARBA00022989"/>
    </source>
</evidence>
<evidence type="ECO:0000256" key="4">
    <source>
        <dbReference type="ARBA" id="ARBA00022692"/>
    </source>
</evidence>
<dbReference type="InterPro" id="IPR050256">
    <property type="entry name" value="Glycosyltransferase_2"/>
</dbReference>
<evidence type="ECO:0000259" key="8">
    <source>
        <dbReference type="Pfam" id="PF00535"/>
    </source>
</evidence>
<keyword evidence="6 7" id="KW-0472">Membrane</keyword>
<gene>
    <name evidence="9" type="ORF">BBD42_07810</name>
</gene>
<keyword evidence="2" id="KW-0328">Glycosyltransferase</keyword>
<dbReference type="Pfam" id="PF00535">
    <property type="entry name" value="Glycos_transf_2"/>
    <property type="match status" value="1"/>
</dbReference>
<dbReference type="CDD" id="cd04187">
    <property type="entry name" value="DPM1_like_bac"/>
    <property type="match status" value="1"/>
</dbReference>
<dbReference type="PANTHER" id="PTHR48090">
    <property type="entry name" value="UNDECAPRENYL-PHOSPHATE 4-DEOXY-4-FORMAMIDO-L-ARABINOSE TRANSFERASE-RELATED"/>
    <property type="match status" value="1"/>
</dbReference>
<organism evidence="9">
    <name type="scientific">Paenibacillus sp. BIHB 4019</name>
    <dbReference type="NCBI Taxonomy" id="1870819"/>
    <lineage>
        <taxon>Bacteria</taxon>
        <taxon>Bacillati</taxon>
        <taxon>Bacillota</taxon>
        <taxon>Bacilli</taxon>
        <taxon>Bacillales</taxon>
        <taxon>Paenibacillaceae</taxon>
        <taxon>Paenibacillus</taxon>
    </lineage>
</organism>
<dbReference type="GO" id="GO:0005886">
    <property type="term" value="C:plasma membrane"/>
    <property type="evidence" value="ECO:0007669"/>
    <property type="project" value="TreeGrafter"/>
</dbReference>
<comment type="subcellular location">
    <subcellularLocation>
        <location evidence="1">Membrane</location>
        <topology evidence="1">Multi-pass membrane protein</topology>
    </subcellularLocation>
</comment>
<name>A0A1B2DF74_9BACL</name>
<sequence>MDNIIESEGKVMRGDESDLPIVSIVMPCYNEEEALPETVRQMSLLLERLVKERKVSEHSKMLLVDDGSRDKTWSLIDSFHRSNRFVSGLKLSRNVGHQRALLAGLLTAKEYADCIISIDADLQDDITVIDQFIEKYKQGYEVVYGVRNKRTTDTMFKKFSAQFFYKLMIKLGVNVVYNHADYRMMSRKIVDKLEEYQEVNLFLRGIIPTIGFKSDSVYYDRLERTAGESKYPLKKMLIFAWEGITSFSVSPIRAVSVVGFFMSVMSLVFALYVFVRHLQGNTVSGWSSMILSIWFIGGIQLLCIGLIGEYIGKIYIETKKRPKYFVETVLHNAVPVETKTQQLQETR</sequence>
<evidence type="ECO:0000256" key="7">
    <source>
        <dbReference type="SAM" id="Phobius"/>
    </source>
</evidence>
<dbReference type="EMBL" id="CP016808">
    <property type="protein sequence ID" value="ANY66374.1"/>
    <property type="molecule type" value="Genomic_DNA"/>
</dbReference>
<dbReference type="InterPro" id="IPR029044">
    <property type="entry name" value="Nucleotide-diphossugar_trans"/>
</dbReference>
<proteinExistence type="predicted"/>
<evidence type="ECO:0000313" key="9">
    <source>
        <dbReference type="EMBL" id="ANY66374.1"/>
    </source>
</evidence>
<dbReference type="PANTHER" id="PTHR48090:SF1">
    <property type="entry name" value="PROPHAGE BACTOPRENOL GLUCOSYL TRANSFERASE HOMOLOG"/>
    <property type="match status" value="1"/>
</dbReference>
<evidence type="ECO:0000256" key="6">
    <source>
        <dbReference type="ARBA" id="ARBA00023136"/>
    </source>
</evidence>
<evidence type="ECO:0000256" key="2">
    <source>
        <dbReference type="ARBA" id="ARBA00022676"/>
    </source>
</evidence>
<dbReference type="Gene3D" id="3.90.550.10">
    <property type="entry name" value="Spore Coat Polysaccharide Biosynthesis Protein SpsA, Chain A"/>
    <property type="match status" value="1"/>
</dbReference>
<evidence type="ECO:0000256" key="1">
    <source>
        <dbReference type="ARBA" id="ARBA00004141"/>
    </source>
</evidence>
<feature type="domain" description="Glycosyltransferase 2-like" evidence="8">
    <location>
        <begin position="23"/>
        <end position="193"/>
    </location>
</feature>